<dbReference type="RefSeq" id="WP_087215142.1">
    <property type="nucleotide sequence ID" value="NZ_CP144490.1"/>
</dbReference>
<proteinExistence type="predicted"/>
<dbReference type="Proteomes" id="UP000196074">
    <property type="component" value="Unassembled WGS sequence"/>
</dbReference>
<gene>
    <name evidence="1" type="ORF">B5E88_07630</name>
</gene>
<reference evidence="2" key="1">
    <citation type="submission" date="2017-04" db="EMBL/GenBank/DDBJ databases">
        <title>Function of individual gut microbiota members based on whole genome sequencing of pure cultures obtained from chicken caecum.</title>
        <authorList>
            <person name="Medvecky M."/>
            <person name="Cejkova D."/>
            <person name="Polansky O."/>
            <person name="Karasova D."/>
            <person name="Kubasova T."/>
            <person name="Cizek A."/>
            <person name="Rychlik I."/>
        </authorList>
    </citation>
    <scope>NUCLEOTIDE SEQUENCE [LARGE SCALE GENOMIC DNA]</scope>
    <source>
        <strain evidence="2">An144</strain>
    </source>
</reference>
<accession>A0A1Y4QXJ0</accession>
<organism evidence="1 2">
    <name type="scientific">Enterococcus cecorum</name>
    <dbReference type="NCBI Taxonomy" id="44008"/>
    <lineage>
        <taxon>Bacteria</taxon>
        <taxon>Bacillati</taxon>
        <taxon>Bacillota</taxon>
        <taxon>Bacilli</taxon>
        <taxon>Lactobacillales</taxon>
        <taxon>Enterococcaceae</taxon>
        <taxon>Enterococcus</taxon>
    </lineage>
</organism>
<comment type="caution">
    <text evidence="1">The sequence shown here is derived from an EMBL/GenBank/DDBJ whole genome shotgun (WGS) entry which is preliminary data.</text>
</comment>
<name>A0A1Y4QXJ0_9ENTE</name>
<dbReference type="AlphaFoldDB" id="A0A1Y4QXJ0"/>
<evidence type="ECO:0000313" key="2">
    <source>
        <dbReference type="Proteomes" id="UP000196074"/>
    </source>
</evidence>
<sequence length="79" mass="9113">MKKEIQVGMKIRCLKNKPPLKYGEIYQVKAILGQEIIVGHIEGVTEATTIKLEDIQTWWKKGFRVDLKEIEVLEDESNA</sequence>
<protein>
    <submittedName>
        <fullName evidence="1">Uncharacterized protein</fullName>
    </submittedName>
</protein>
<dbReference type="EMBL" id="NFLC01000013">
    <property type="protein sequence ID" value="OUQ10058.1"/>
    <property type="molecule type" value="Genomic_DNA"/>
</dbReference>
<evidence type="ECO:0000313" key="1">
    <source>
        <dbReference type="EMBL" id="OUQ10058.1"/>
    </source>
</evidence>